<dbReference type="AlphaFoldDB" id="A0A4Y2QLF8"/>
<sequence>MEYRHAKAHGKTEDQSSDKLLRQGNRSGSEKPPPATPQLPVS</sequence>
<name>A0A4Y2QLF8_ARAVE</name>
<dbReference type="EMBL" id="BGPR01014190">
    <property type="protein sequence ID" value="GBN64120.1"/>
    <property type="molecule type" value="Genomic_DNA"/>
</dbReference>
<evidence type="ECO:0000313" key="2">
    <source>
        <dbReference type="EMBL" id="GBN64120.1"/>
    </source>
</evidence>
<feature type="compositionally biased region" description="Pro residues" evidence="1">
    <location>
        <begin position="31"/>
        <end position="42"/>
    </location>
</feature>
<organism evidence="2 3">
    <name type="scientific">Araneus ventricosus</name>
    <name type="common">Orbweaver spider</name>
    <name type="synonym">Epeira ventricosa</name>
    <dbReference type="NCBI Taxonomy" id="182803"/>
    <lineage>
        <taxon>Eukaryota</taxon>
        <taxon>Metazoa</taxon>
        <taxon>Ecdysozoa</taxon>
        <taxon>Arthropoda</taxon>
        <taxon>Chelicerata</taxon>
        <taxon>Arachnida</taxon>
        <taxon>Araneae</taxon>
        <taxon>Araneomorphae</taxon>
        <taxon>Entelegynae</taxon>
        <taxon>Araneoidea</taxon>
        <taxon>Araneidae</taxon>
        <taxon>Araneus</taxon>
    </lineage>
</organism>
<gene>
    <name evidence="2" type="ORF">AVEN_226979_1</name>
</gene>
<protein>
    <submittedName>
        <fullName evidence="2">Uncharacterized protein</fullName>
    </submittedName>
</protein>
<proteinExistence type="predicted"/>
<accession>A0A4Y2QLF8</accession>
<reference evidence="2 3" key="1">
    <citation type="journal article" date="2019" name="Sci. Rep.">
        <title>Orb-weaving spider Araneus ventricosus genome elucidates the spidroin gene catalogue.</title>
        <authorList>
            <person name="Kono N."/>
            <person name="Nakamura H."/>
            <person name="Ohtoshi R."/>
            <person name="Moran D.A.P."/>
            <person name="Shinohara A."/>
            <person name="Yoshida Y."/>
            <person name="Fujiwara M."/>
            <person name="Mori M."/>
            <person name="Tomita M."/>
            <person name="Arakawa K."/>
        </authorList>
    </citation>
    <scope>NUCLEOTIDE SEQUENCE [LARGE SCALE GENOMIC DNA]</scope>
</reference>
<feature type="non-terminal residue" evidence="2">
    <location>
        <position position="42"/>
    </location>
</feature>
<evidence type="ECO:0000313" key="3">
    <source>
        <dbReference type="Proteomes" id="UP000499080"/>
    </source>
</evidence>
<feature type="compositionally biased region" description="Basic and acidic residues" evidence="1">
    <location>
        <begin position="1"/>
        <end position="21"/>
    </location>
</feature>
<dbReference type="Proteomes" id="UP000499080">
    <property type="component" value="Unassembled WGS sequence"/>
</dbReference>
<evidence type="ECO:0000256" key="1">
    <source>
        <dbReference type="SAM" id="MobiDB-lite"/>
    </source>
</evidence>
<comment type="caution">
    <text evidence="2">The sequence shown here is derived from an EMBL/GenBank/DDBJ whole genome shotgun (WGS) entry which is preliminary data.</text>
</comment>
<keyword evidence="3" id="KW-1185">Reference proteome</keyword>
<feature type="region of interest" description="Disordered" evidence="1">
    <location>
        <begin position="1"/>
        <end position="42"/>
    </location>
</feature>